<dbReference type="InterPro" id="IPR042216">
    <property type="entry name" value="MitoNEET_CISD"/>
</dbReference>
<protein>
    <submittedName>
        <fullName evidence="6">CDGSH-type Zn-finger protein</fullName>
    </submittedName>
    <submittedName>
        <fullName evidence="7">Zn-finger domain of CDGSH type-containing protein</fullName>
    </submittedName>
</protein>
<dbReference type="Gene3D" id="3.40.5.90">
    <property type="entry name" value="CDGSH iron-sulfur domain, mitoNEET-type"/>
    <property type="match status" value="1"/>
</dbReference>
<dbReference type="STRING" id="280093.SAMN05443373_101406"/>
<dbReference type="AlphaFoldDB" id="A0A1M5IUS2"/>
<evidence type="ECO:0000256" key="4">
    <source>
        <dbReference type="ARBA" id="ARBA00023014"/>
    </source>
</evidence>
<evidence type="ECO:0000313" key="6">
    <source>
        <dbReference type="EMBL" id="PRZ28119.1"/>
    </source>
</evidence>
<dbReference type="SMART" id="SM00704">
    <property type="entry name" value="ZnF_CDGSH"/>
    <property type="match status" value="1"/>
</dbReference>
<feature type="domain" description="Iron-binding zinc finger CDGSH type" evidence="5">
    <location>
        <begin position="15"/>
        <end position="62"/>
    </location>
</feature>
<dbReference type="RefSeq" id="WP_072939042.1">
    <property type="nucleotide sequence ID" value="NZ_FQWO01000001.1"/>
</dbReference>
<evidence type="ECO:0000256" key="3">
    <source>
        <dbReference type="ARBA" id="ARBA00023004"/>
    </source>
</evidence>
<evidence type="ECO:0000256" key="1">
    <source>
        <dbReference type="ARBA" id="ARBA00022714"/>
    </source>
</evidence>
<reference evidence="8" key="2">
    <citation type="submission" date="2016-11" db="EMBL/GenBank/DDBJ databases">
        <authorList>
            <person name="Varghese N."/>
            <person name="Submissions S."/>
        </authorList>
    </citation>
    <scope>NUCLEOTIDE SEQUENCE [LARGE SCALE GENOMIC DNA]</scope>
    <source>
        <strain evidence="8">DSM 19729</strain>
    </source>
</reference>
<name>A0A1M5IUS2_9FLAO</name>
<evidence type="ECO:0000313" key="9">
    <source>
        <dbReference type="Proteomes" id="UP000237771"/>
    </source>
</evidence>
<dbReference type="GO" id="GO:0046872">
    <property type="term" value="F:metal ion binding"/>
    <property type="evidence" value="ECO:0007669"/>
    <property type="project" value="UniProtKB-KW"/>
</dbReference>
<dbReference type="GO" id="GO:0051537">
    <property type="term" value="F:2 iron, 2 sulfur cluster binding"/>
    <property type="evidence" value="ECO:0007669"/>
    <property type="project" value="UniProtKB-KW"/>
</dbReference>
<keyword evidence="4" id="KW-0411">Iron-sulfur</keyword>
<dbReference type="EMBL" id="PVUB01000001">
    <property type="protein sequence ID" value="PRZ28119.1"/>
    <property type="molecule type" value="Genomic_DNA"/>
</dbReference>
<dbReference type="GO" id="GO:0005737">
    <property type="term" value="C:cytoplasm"/>
    <property type="evidence" value="ECO:0007669"/>
    <property type="project" value="UniProtKB-ARBA"/>
</dbReference>
<keyword evidence="2" id="KW-0479">Metal-binding</keyword>
<dbReference type="EMBL" id="FQWO01000001">
    <property type="protein sequence ID" value="SHG32098.1"/>
    <property type="molecule type" value="Genomic_DNA"/>
</dbReference>
<proteinExistence type="predicted"/>
<dbReference type="Pfam" id="PF09360">
    <property type="entry name" value="zf-CDGSH"/>
    <property type="match status" value="1"/>
</dbReference>
<reference evidence="6 9" key="3">
    <citation type="submission" date="2018-03" db="EMBL/GenBank/DDBJ databases">
        <title>Genomic Encyclopedia of Archaeal and Bacterial Type Strains, Phase II (KMG-II): from individual species to whole genera.</title>
        <authorList>
            <person name="Goeker M."/>
        </authorList>
    </citation>
    <scope>NUCLEOTIDE SEQUENCE [LARGE SCALE GENOMIC DNA]</scope>
    <source>
        <strain evidence="6 9">DSM 17797</strain>
    </source>
</reference>
<sequence length="75" mass="8204">MSKTKLTINRNGSIKIEGEFEITDCEGNTYGLEGRTALGLCRCGLSANKPFCDGSHRNGFEHESKAFDLPPLKAK</sequence>
<organism evidence="7 8">
    <name type="scientific">Flavobacterium granuli</name>
    <dbReference type="NCBI Taxonomy" id="280093"/>
    <lineage>
        <taxon>Bacteria</taxon>
        <taxon>Pseudomonadati</taxon>
        <taxon>Bacteroidota</taxon>
        <taxon>Flavobacteriia</taxon>
        <taxon>Flavobacteriales</taxon>
        <taxon>Flavobacteriaceae</taxon>
        <taxon>Flavobacterium</taxon>
    </lineage>
</organism>
<evidence type="ECO:0000259" key="5">
    <source>
        <dbReference type="SMART" id="SM00704"/>
    </source>
</evidence>
<dbReference type="InterPro" id="IPR018967">
    <property type="entry name" value="FeS-contain_CDGSH-typ"/>
</dbReference>
<gene>
    <name evidence="6" type="ORF">BC624_101406</name>
    <name evidence="7" type="ORF">SAMN05443373_101406</name>
</gene>
<evidence type="ECO:0000256" key="2">
    <source>
        <dbReference type="ARBA" id="ARBA00022723"/>
    </source>
</evidence>
<evidence type="ECO:0000313" key="8">
    <source>
        <dbReference type="Proteomes" id="UP000184384"/>
    </source>
</evidence>
<dbReference type="Proteomes" id="UP000237771">
    <property type="component" value="Unassembled WGS sequence"/>
</dbReference>
<keyword evidence="9" id="KW-1185">Reference proteome</keyword>
<keyword evidence="1" id="KW-0001">2Fe-2S</keyword>
<reference evidence="7" key="1">
    <citation type="submission" date="2016-11" db="EMBL/GenBank/DDBJ databases">
        <authorList>
            <person name="Jaros S."/>
            <person name="Januszkiewicz K."/>
            <person name="Wedrychowicz H."/>
        </authorList>
    </citation>
    <scope>NUCLEOTIDE SEQUENCE [LARGE SCALE GENOMIC DNA]</scope>
    <source>
        <strain evidence="7">DSM 19729</strain>
    </source>
</reference>
<dbReference type="Proteomes" id="UP000184384">
    <property type="component" value="Unassembled WGS sequence"/>
</dbReference>
<keyword evidence="3" id="KW-0408">Iron</keyword>
<dbReference type="OrthoDB" id="9795032at2"/>
<accession>A0A1M5IUS2</accession>
<evidence type="ECO:0000313" key="7">
    <source>
        <dbReference type="EMBL" id="SHG32098.1"/>
    </source>
</evidence>